<protein>
    <recommendedName>
        <fullName evidence="6">Thioredoxin reductase</fullName>
        <ecNumber evidence="6">1.8.1.9</ecNumber>
    </recommendedName>
</protein>
<dbReference type="InterPro" id="IPR023753">
    <property type="entry name" value="FAD/NAD-binding_dom"/>
</dbReference>
<dbReference type="GO" id="GO:0019430">
    <property type="term" value="P:removal of superoxide radicals"/>
    <property type="evidence" value="ECO:0007669"/>
    <property type="project" value="UniProtKB-UniRule"/>
</dbReference>
<evidence type="ECO:0000256" key="7">
    <source>
        <dbReference type="RuleBase" id="RU003881"/>
    </source>
</evidence>
<feature type="domain" description="FAD/NAD(P)-binding" evidence="8">
    <location>
        <begin position="6"/>
        <end position="300"/>
    </location>
</feature>
<keyword evidence="1 6" id="KW-0285">Flavoprotein</keyword>
<dbReference type="InterPro" id="IPR008255">
    <property type="entry name" value="Pyr_nucl-diS_OxRdtase_2_AS"/>
</dbReference>
<dbReference type="GO" id="GO:0004791">
    <property type="term" value="F:thioredoxin-disulfide reductase (NADPH) activity"/>
    <property type="evidence" value="ECO:0007669"/>
    <property type="project" value="UniProtKB-UniRule"/>
</dbReference>
<dbReference type="Gene3D" id="3.50.50.60">
    <property type="entry name" value="FAD/NAD(P)-binding domain"/>
    <property type="match status" value="2"/>
</dbReference>
<dbReference type="SUPFAM" id="SSF51905">
    <property type="entry name" value="FAD/NAD(P)-binding domain"/>
    <property type="match status" value="1"/>
</dbReference>
<evidence type="ECO:0000256" key="5">
    <source>
        <dbReference type="ARBA" id="ARBA00023284"/>
    </source>
</evidence>
<evidence type="ECO:0000259" key="8">
    <source>
        <dbReference type="Pfam" id="PF07992"/>
    </source>
</evidence>
<comment type="cofactor">
    <cofactor evidence="7">
        <name>FAD</name>
        <dbReference type="ChEBI" id="CHEBI:57692"/>
    </cofactor>
    <text evidence="7">Binds 1 FAD per subunit.</text>
</comment>
<dbReference type="InterPro" id="IPR005982">
    <property type="entry name" value="Thioredox_Rdtase"/>
</dbReference>
<organism evidence="9 10">
    <name type="scientific">Candidatus Gottesmanbacteria bacterium GW2011_GWA2_43_14</name>
    <dbReference type="NCBI Taxonomy" id="1618443"/>
    <lineage>
        <taxon>Bacteria</taxon>
        <taxon>Candidatus Gottesmaniibacteriota</taxon>
    </lineage>
</organism>
<keyword evidence="5 6" id="KW-0676">Redox-active center</keyword>
<comment type="catalytic activity">
    <reaction evidence="6">
        <text>[thioredoxin]-dithiol + NADP(+) = [thioredoxin]-disulfide + NADPH + H(+)</text>
        <dbReference type="Rhea" id="RHEA:20345"/>
        <dbReference type="Rhea" id="RHEA-COMP:10698"/>
        <dbReference type="Rhea" id="RHEA-COMP:10700"/>
        <dbReference type="ChEBI" id="CHEBI:15378"/>
        <dbReference type="ChEBI" id="CHEBI:29950"/>
        <dbReference type="ChEBI" id="CHEBI:50058"/>
        <dbReference type="ChEBI" id="CHEBI:57783"/>
        <dbReference type="ChEBI" id="CHEBI:58349"/>
        <dbReference type="EC" id="1.8.1.9"/>
    </reaction>
</comment>
<name>A0A0G1DJH8_9BACT</name>
<keyword evidence="3 6" id="KW-0560">Oxidoreductase</keyword>
<dbReference type="GO" id="GO:0005737">
    <property type="term" value="C:cytoplasm"/>
    <property type="evidence" value="ECO:0007669"/>
    <property type="project" value="InterPro"/>
</dbReference>
<gene>
    <name evidence="9" type="ORF">UV73_C0004G0157</name>
</gene>
<dbReference type="NCBIfam" id="TIGR01292">
    <property type="entry name" value="TRX_reduct"/>
    <property type="match status" value="1"/>
</dbReference>
<evidence type="ECO:0000256" key="3">
    <source>
        <dbReference type="ARBA" id="ARBA00023002"/>
    </source>
</evidence>
<dbReference type="EMBL" id="LCFP01000004">
    <property type="protein sequence ID" value="KKS98015.1"/>
    <property type="molecule type" value="Genomic_DNA"/>
</dbReference>
<dbReference type="Proteomes" id="UP000034894">
    <property type="component" value="Unassembled WGS sequence"/>
</dbReference>
<sequence>MAETLYDVIVLGSGPAGFSAAIYAVRSGRKTLLLTGVRWGGQLMLTTLVENYPGFPEGIQGPELMLNMRKQTERLGVEVVNVDFEKADLSQKPFIVTAEGKTYRGRSVIIATGADSIWLGVAGEMQLRGKGVSTCATCDAFFFRGKDVAVVGGGDSAMEESLFLANVAKSVTIIHRRDQFRASHAMQERVFKEKKIKVMWNKEVIAYLGAEKVTGVKLKDIKTGKETDFATDGVFVAIGHKPNSDRFKGIELDKKGYIVRKETVDDQGLLKFRSATSVPGVFVGGDVHDYRYKQAITAAAFGTMAALDADKWLMEEGETK</sequence>
<dbReference type="PRINTS" id="PR00368">
    <property type="entry name" value="FADPNR"/>
</dbReference>
<dbReference type="InterPro" id="IPR036188">
    <property type="entry name" value="FAD/NAD-bd_sf"/>
</dbReference>
<dbReference type="PROSITE" id="PS00573">
    <property type="entry name" value="PYRIDINE_REDOX_2"/>
    <property type="match status" value="1"/>
</dbReference>
<comment type="subunit">
    <text evidence="6">Homodimer.</text>
</comment>
<proteinExistence type="inferred from homology"/>
<comment type="caution">
    <text evidence="9">The sequence shown here is derived from an EMBL/GenBank/DDBJ whole genome shotgun (WGS) entry which is preliminary data.</text>
</comment>
<dbReference type="PATRIC" id="fig|1618443.3.peg.815"/>
<evidence type="ECO:0000313" key="9">
    <source>
        <dbReference type="EMBL" id="KKS98015.1"/>
    </source>
</evidence>
<dbReference type="AlphaFoldDB" id="A0A0G1DJH8"/>
<dbReference type="Pfam" id="PF07992">
    <property type="entry name" value="Pyr_redox_2"/>
    <property type="match status" value="1"/>
</dbReference>
<evidence type="ECO:0000256" key="6">
    <source>
        <dbReference type="RuleBase" id="RU003880"/>
    </source>
</evidence>
<dbReference type="InterPro" id="IPR050097">
    <property type="entry name" value="Ferredoxin-NADP_redctase_2"/>
</dbReference>
<dbReference type="EC" id="1.8.1.9" evidence="6"/>
<reference evidence="9 10" key="1">
    <citation type="journal article" date="2015" name="Nature">
        <title>rRNA introns, odd ribosomes, and small enigmatic genomes across a large radiation of phyla.</title>
        <authorList>
            <person name="Brown C.T."/>
            <person name="Hug L.A."/>
            <person name="Thomas B.C."/>
            <person name="Sharon I."/>
            <person name="Castelle C.J."/>
            <person name="Singh A."/>
            <person name="Wilkins M.J."/>
            <person name="Williams K.H."/>
            <person name="Banfield J.F."/>
        </authorList>
    </citation>
    <scope>NUCLEOTIDE SEQUENCE [LARGE SCALE GENOMIC DNA]</scope>
</reference>
<dbReference type="PANTHER" id="PTHR48105">
    <property type="entry name" value="THIOREDOXIN REDUCTASE 1-RELATED-RELATED"/>
    <property type="match status" value="1"/>
</dbReference>
<evidence type="ECO:0000256" key="2">
    <source>
        <dbReference type="ARBA" id="ARBA00022827"/>
    </source>
</evidence>
<evidence type="ECO:0000256" key="1">
    <source>
        <dbReference type="ARBA" id="ARBA00022630"/>
    </source>
</evidence>
<evidence type="ECO:0000313" key="10">
    <source>
        <dbReference type="Proteomes" id="UP000034894"/>
    </source>
</evidence>
<keyword evidence="4" id="KW-1015">Disulfide bond</keyword>
<accession>A0A0G1DJH8</accession>
<dbReference type="PRINTS" id="PR00469">
    <property type="entry name" value="PNDRDTASEII"/>
</dbReference>
<comment type="similarity">
    <text evidence="6">Belongs to the class-II pyridine nucleotide-disulfide oxidoreductase family.</text>
</comment>
<dbReference type="STRING" id="1618443.UV73_C0004G0157"/>
<evidence type="ECO:0000256" key="4">
    <source>
        <dbReference type="ARBA" id="ARBA00023157"/>
    </source>
</evidence>
<keyword evidence="2 6" id="KW-0274">FAD</keyword>
<keyword evidence="7" id="KW-0521">NADP</keyword>